<evidence type="ECO:0000313" key="2">
    <source>
        <dbReference type="EMBL" id="CAF1509789.1"/>
    </source>
</evidence>
<protein>
    <recommendedName>
        <fullName evidence="1">UBA-like domain-containing protein</fullName>
    </recommendedName>
</protein>
<evidence type="ECO:0000313" key="3">
    <source>
        <dbReference type="Proteomes" id="UP000663891"/>
    </source>
</evidence>
<reference evidence="2" key="1">
    <citation type="submission" date="2021-02" db="EMBL/GenBank/DDBJ databases">
        <authorList>
            <person name="Nowell W R."/>
        </authorList>
    </citation>
    <scope>NUCLEOTIDE SEQUENCE</scope>
</reference>
<dbReference type="Pfam" id="PF22566">
    <property type="entry name" value="UBA_8"/>
    <property type="match status" value="1"/>
</dbReference>
<evidence type="ECO:0000259" key="1">
    <source>
        <dbReference type="Pfam" id="PF22566"/>
    </source>
</evidence>
<feature type="domain" description="UBA-like" evidence="1">
    <location>
        <begin position="1"/>
        <end position="19"/>
    </location>
</feature>
<dbReference type="AlphaFoldDB" id="A0A815U060"/>
<accession>A0A815U060</accession>
<dbReference type="Gene3D" id="1.10.8.10">
    <property type="entry name" value="DNA helicase RuvA subunit, C-terminal domain"/>
    <property type="match status" value="1"/>
</dbReference>
<dbReference type="Proteomes" id="UP000663891">
    <property type="component" value="Unassembled WGS sequence"/>
</dbReference>
<organism evidence="2 3">
    <name type="scientific">Adineta steineri</name>
    <dbReference type="NCBI Taxonomy" id="433720"/>
    <lineage>
        <taxon>Eukaryota</taxon>
        <taxon>Metazoa</taxon>
        <taxon>Spiralia</taxon>
        <taxon>Gnathifera</taxon>
        <taxon>Rotifera</taxon>
        <taxon>Eurotatoria</taxon>
        <taxon>Bdelloidea</taxon>
        <taxon>Adinetida</taxon>
        <taxon>Adinetidae</taxon>
        <taxon>Adineta</taxon>
    </lineage>
</organism>
<gene>
    <name evidence="2" type="ORF">VCS650_LOCUS42707</name>
</gene>
<comment type="caution">
    <text evidence="2">The sequence shown here is derived from an EMBL/GenBank/DDBJ whole genome shotgun (WGS) entry which is preliminary data.</text>
</comment>
<dbReference type="InterPro" id="IPR054109">
    <property type="entry name" value="UBA_8"/>
</dbReference>
<name>A0A815U060_9BILA</name>
<proteinExistence type="predicted"/>
<dbReference type="EMBL" id="CAJNON010002419">
    <property type="protein sequence ID" value="CAF1509789.1"/>
    <property type="molecule type" value="Genomic_DNA"/>
</dbReference>
<sequence>RQALEATNWDLKAALDLLLG</sequence>
<feature type="non-terminal residue" evidence="2">
    <location>
        <position position="1"/>
    </location>
</feature>